<dbReference type="EMBL" id="JBHSAS010000011">
    <property type="protein sequence ID" value="MFC4028604.1"/>
    <property type="molecule type" value="Genomic_DNA"/>
</dbReference>
<reference evidence="2" key="1">
    <citation type="journal article" date="2014" name="Int. J. Syst. Evol. Microbiol.">
        <title>Complete genome of a new Firmicutes species belonging to the dominant human colonic microbiota ('Ruminococcus bicirculans') reveals two chromosomes and a selective capacity to utilize plant glucans.</title>
        <authorList>
            <consortium name="NISC Comparative Sequencing Program"/>
            <person name="Wegmann U."/>
            <person name="Louis P."/>
            <person name="Goesmann A."/>
            <person name="Henrissat B."/>
            <person name="Duncan S.H."/>
            <person name="Flint H.J."/>
        </authorList>
    </citation>
    <scope>NUCLEOTIDE SEQUENCE</scope>
    <source>
        <strain evidence="2">CECT 9128</strain>
    </source>
</reference>
<gene>
    <name evidence="2" type="ORF">ACFOS1_12570</name>
    <name evidence="3" type="ORF">ACFOS1_14395</name>
</gene>
<accession>A0ABV8HBK1</accession>
<dbReference type="Pfam" id="PF01663">
    <property type="entry name" value="Phosphodiest"/>
    <property type="match status" value="1"/>
</dbReference>
<evidence type="ECO:0000313" key="3">
    <source>
        <dbReference type="EMBL" id="MFC4028604.1"/>
    </source>
</evidence>
<keyword evidence="1" id="KW-0732">Signal</keyword>
<dbReference type="SUPFAM" id="SSF53649">
    <property type="entry name" value="Alkaline phosphatase-like"/>
    <property type="match status" value="1"/>
</dbReference>
<dbReference type="Proteomes" id="UP001595793">
    <property type="component" value="Unassembled WGS sequence"/>
</dbReference>
<dbReference type="CDD" id="cd16018">
    <property type="entry name" value="Enpp"/>
    <property type="match status" value="1"/>
</dbReference>
<evidence type="ECO:0000256" key="1">
    <source>
        <dbReference type="SAM" id="SignalP"/>
    </source>
</evidence>
<keyword evidence="4" id="KW-1185">Reference proteome</keyword>
<dbReference type="Gene3D" id="3.30.1360.180">
    <property type="match status" value="1"/>
</dbReference>
<organism evidence="2 4">
    <name type="scientific">Zunongwangia endophytica</name>
    <dbReference type="NCBI Taxonomy" id="1808945"/>
    <lineage>
        <taxon>Bacteria</taxon>
        <taxon>Pseudomonadati</taxon>
        <taxon>Bacteroidota</taxon>
        <taxon>Flavobacteriia</taxon>
        <taxon>Flavobacteriales</taxon>
        <taxon>Flavobacteriaceae</taxon>
        <taxon>Zunongwangia</taxon>
    </lineage>
</organism>
<dbReference type="Gene3D" id="3.40.720.10">
    <property type="entry name" value="Alkaline Phosphatase, subunit A"/>
    <property type="match status" value="1"/>
</dbReference>
<dbReference type="PANTHER" id="PTHR10151:SF120">
    <property type="entry name" value="BIS(5'-ADENOSYL)-TRIPHOSPHATASE"/>
    <property type="match status" value="1"/>
</dbReference>
<dbReference type="RefSeq" id="WP_290231012.1">
    <property type="nucleotide sequence ID" value="NZ_JAUFPZ010000002.1"/>
</dbReference>
<protein>
    <submittedName>
        <fullName evidence="2">Ectonucleotide pyrophosphatase/phosphodiesterase</fullName>
    </submittedName>
</protein>
<feature type="signal peptide" evidence="1">
    <location>
        <begin position="1"/>
        <end position="27"/>
    </location>
</feature>
<comment type="caution">
    <text evidence="2">The sequence shown here is derived from an EMBL/GenBank/DDBJ whole genome shotgun (WGS) entry which is preliminary data.</text>
</comment>
<name>A0ABV8HBK1_9FLAO</name>
<dbReference type="InterPro" id="IPR017850">
    <property type="entry name" value="Alkaline_phosphatase_core_sf"/>
</dbReference>
<feature type="chain" id="PRO_5045033240" evidence="1">
    <location>
        <begin position="28"/>
        <end position="407"/>
    </location>
</feature>
<dbReference type="InterPro" id="IPR002591">
    <property type="entry name" value="Phosphodiest/P_Trfase"/>
</dbReference>
<dbReference type="PANTHER" id="PTHR10151">
    <property type="entry name" value="ECTONUCLEOTIDE PYROPHOSPHATASE/PHOSPHODIESTERASE"/>
    <property type="match status" value="1"/>
</dbReference>
<sequence length="407" mass="46245">MKATRMKSVLLFSILVLNFLSGFSQQAKPGYVLLVSFDGFRHDYVEKYDAKNLKEFMKKGAAAESLVPSFPSKTFPNHYSIVTGLYPGNHGLVANSFYDSIKNTTYKIGKRELVEDPFYYGGTPLWQLTQQNGYKAASYFWVGSEAPIKGNFPDYYFTYDGKVPNKKRIRQVVKWLELPEQERPHFISLYFSLVDSEGHHSGPNSKALAGKVKEADKLVGFLMKNLEKTGIPVDVIITSDHGMKEVKPKTNSVDPEALLKLIPEEATVVPGQIITQIYLPEKKIEGTYSKLKKLESHFKVYKKGEMPKSWHYDDHYRIGDLVILTDPGFILNYRNLTETGGVHGYDPSKSKEMHGILYAQGPHIKKGIKTESLENVNIYPLITKILGFENPEIDGEFENIKEFYKSE</sequence>
<proteinExistence type="predicted"/>
<dbReference type="EMBL" id="JBHSAS010000006">
    <property type="protein sequence ID" value="MFC4028247.1"/>
    <property type="molecule type" value="Genomic_DNA"/>
</dbReference>
<reference evidence="2" key="3">
    <citation type="submission" date="2024-09" db="EMBL/GenBank/DDBJ databases">
        <authorList>
            <person name="Sun Q."/>
            <person name="Mori K."/>
        </authorList>
    </citation>
    <scope>NUCLEOTIDE SEQUENCE</scope>
    <source>
        <strain evidence="2">CECT 9128</strain>
    </source>
</reference>
<evidence type="ECO:0000313" key="2">
    <source>
        <dbReference type="EMBL" id="MFC4028247.1"/>
    </source>
</evidence>
<evidence type="ECO:0000313" key="4">
    <source>
        <dbReference type="Proteomes" id="UP001595793"/>
    </source>
</evidence>
<reference evidence="4" key="2">
    <citation type="journal article" date="2019" name="Int. J. Syst. Evol. Microbiol.">
        <title>The Global Catalogue of Microorganisms (GCM) 10K type strain sequencing project: providing services to taxonomists for standard genome sequencing and annotation.</title>
        <authorList>
            <consortium name="The Broad Institute Genomics Platform"/>
            <consortium name="The Broad Institute Genome Sequencing Center for Infectious Disease"/>
            <person name="Wu L."/>
            <person name="Ma J."/>
        </authorList>
    </citation>
    <scope>NUCLEOTIDE SEQUENCE [LARGE SCALE GENOMIC DNA]</scope>
    <source>
        <strain evidence="4">CECT 9128</strain>
    </source>
</reference>